<feature type="region of interest" description="Disordered" evidence="1">
    <location>
        <begin position="2267"/>
        <end position="2297"/>
    </location>
</feature>
<dbReference type="VEuPathDB" id="FungiDB:SCHCODRAFT_01164471"/>
<keyword evidence="3" id="KW-1185">Reference proteome</keyword>
<organism evidence="3">
    <name type="scientific">Schizophyllum commune (strain H4-8 / FGSC 9210)</name>
    <name type="common">Split gill fungus</name>
    <dbReference type="NCBI Taxonomy" id="578458"/>
    <lineage>
        <taxon>Eukaryota</taxon>
        <taxon>Fungi</taxon>
        <taxon>Dikarya</taxon>
        <taxon>Basidiomycota</taxon>
        <taxon>Agaricomycotina</taxon>
        <taxon>Agaricomycetes</taxon>
        <taxon>Agaricomycetidae</taxon>
        <taxon>Agaricales</taxon>
        <taxon>Schizophyllaceae</taxon>
        <taxon>Schizophyllum</taxon>
    </lineage>
</organism>
<sequence>MGAAPPDADFVRSDILEYLIHIFLAFALPQEALKIRILSTRGGLRLVRSVIAAVQRLLNKLVVATVEDLQSSRTAWQFDADGSIYQAFTRPQSSTRIAVTSCIFSGRCIVAIRMFEEYRDQVREMLLSRPLLAPPSPVVSEPIESPQRTAPAAPKSAEKGTGRRQDGAPISPESCHSSRPAARSSSGKDAKSQGSGDTVKLLPQNKGLDAKAEDLRPHLTIPRRALAQGDQMCIPTGGQTAVSPSKDDEPIRGRDAERNIPRVVDREADAMTSSSSSSPTISVAFSLGPIAARHAARGSASPEEPGRRDSAALPCLLVHAPPDSSRTSSHDTKARKSQTSDVPAGKQEIRGRASNSFQVLSSSPSGDDTLRNTPSAPRSRPGNPSRTRADDLYEVVARDHVQLRSDEGVACRSSADVRDPTSVALPNRSREKPTSPSSSSGTPTMVKQHVGISSHSSRDTPENSPQRAKHDCDNPAQFSDSDGECRALRASPDSFSPSPSSAPRIHAAREMPDRTSSNGPVAHSSQTASCLHSASVPLVAPLLRSPHRATTGGGPDSANWRVRRRPTTLLLRDVGTVNADAQSGSIDEHERAFQAFNLKVDVNRSPSAGGNEKGSPRDAESNSNVVNSHRPRWETSGQASTQGCLHLSARGQTVVPSYNGVKPRTIEANSAPLQNDSGQDKMTSGSSSSTASGTVLSSSSTNALVARGSHSPNRPGQTDSAASPLSIAHTSPNASRSSSREKKAPSMRDIHSPAIQQVECQPSSSSQSCVLFPSHEDTLATAPSASSSAARAVNSPGARATEAVDMGQIVARGSKQQQSADFKGSGGVSAVEEEKGEGVSCRVSPEVLDSKSIPQPDRFCEKSPSCDTSSCAMLETRTRISSHSLRDTPEYSPRSAERDCDQENTARSPDSENQYHLRRPSSNRRSSSPSSMPESHAARERSDQTTSSGSGTRSFSFTSYSRSATVPSAAPPPRSSRRPTSGSGPDSVNWRALGRPTTLPLREVGIFDAGSRSKSVSEREQAFEGLNLEEDDIKSLDTSGEEKGLPQDAKADANVGNFHRSRSKASSQASAQGYLRVYAGGRMLASSRRDGKPQSSRNTGRCSPQSTGSDTITTAPDDSGCTPAMVEPHSGISPCSSRDFWECSPRSAKDDGGRSPVQFPVSNGQRRARRASVLGLSASTYTASPMIAARELPDKLSDRSGTHSCQAVQLQHPARVPATGLPRRSSRMPRNTSGPETADWQQIVSSFRNDTTPCGSRDRTWLLSRLDAADTTAPSAFRLHFHAFKRGRIPEPLEDSAGSLKRGYAGGQAVLSSCKDVKPLDARKREKDPSPFTASDVEHQHSLSSKPNRAMPPACGGGDLPLGCNGLDVDQGSSCSPDSPPLSSAREAEVIEPTRESGSSTEDDVRLIGRRGHDSPGKHSVNAYSEENHSPRLAKADTTRNLGHCTHVRDSEEEVFALLSMRGPPEGRLSDNAGRSITMLSCVSGEKLKDYHECARFVPVLRTRRVHCASPASALNPLWKDREVAVPDAWDTYLPRGLPDKQAGGNVGVLHVGRPSTDATPRPGGRISLIITDGEWTMGYTLDFYNDPGGPIRVTSSVDIHLSGVCQAQAVSPPHACLSLRELAAHVERAKEAPGRPENGAQPVGDTYASSGRELAHRFHQGAYNTCEKSHGFFGTGKAVRDLAKRGEYVLRKRRNNNALLDVRIVPHTSQSPLRAFSTARSNSVPQASRARSFSRALAPLIKCPFSYAGEIALISEASMGERCRQLFTRERTYLLSPRREMTAPIRAETETGGPTNCSRRFDCPLLGPSGARKLSYISNSSRTMRGNSLQDLVPARLAAEPQEVRSRANLPFFVANQRCLAAGHHFSAALVHKLQQIPLRAQATSNAHRLRPATEELVAFHRYPSRSSGVYTCSVAPGYESMPPIGRHSKYLRVGCRWTVCMVFSRNHDAGGLISQEIRARFDMSRTHRDHDGKDAPCSIWASQCHSIAVSRPGDADAERQLRVSPIALRSAAFHARDRHQKPSARPIHRLRSQICCLYPARLGSLPSALAFEAQSSASFPASSRTISNGVYIRSTPPGSRVCTANGGAQGEVLPCGCEERTTSISASAQWLARRCHSLDRGAPRSKESGTMLADVIGPGTGRVASRLVVEYYSDAGTLLFDLTRARRYTRTTRYPSASAPDRRQRATTLLPLLPTRLARSPLAGTELPHRLPAGTEGRSTAPAGAPAWVAEEQATDEPRTHRLHAHIMLPPDDKDQASGCAIQPEPRIGLQDNHSNAVDEGPATDVDADNAADSVPLPAIPEVSIIAPTLLDREDEVLPRRDPAAPPANSRPLIVAAQEARLEDAEEQDGRATGTDVGPDDESSASAADPASPSPPAEDGFIDSPESTAPAAHVQATTEDDPIWTLVGCRTTKELCPGALQLVIDAGTDGEVGDCQVLLRADFNEAMERLPGICEPRKIWLSQLHLRIGRAQDRQGEDTMLRVMRCLKPYLRFFSAVHLDLKQECDVDLDSSGRFTEFSHLLSLRIEGQANLNHFLSFPLHNLRYLDIKVELDSYSILKIIDLSKTLEVLTLDYASEHSAGGTRPTKSRTQGVRFPPAMFITTDDPKELFTVDPKPGCSHPTFHPMKAVKRPIKPSELKEF</sequence>
<feature type="compositionally biased region" description="Low complexity" evidence="1">
    <location>
        <begin position="1373"/>
        <end position="1384"/>
    </location>
</feature>
<dbReference type="EMBL" id="GL377317">
    <property type="protein sequence ID" value="EFI91520.1"/>
    <property type="molecule type" value="Genomic_DNA"/>
</dbReference>
<feature type="compositionally biased region" description="Low complexity" evidence="1">
    <location>
        <begin position="945"/>
        <end position="968"/>
    </location>
</feature>
<feature type="compositionally biased region" description="Basic and acidic residues" evidence="1">
    <location>
        <begin position="1403"/>
        <end position="1417"/>
    </location>
</feature>
<feature type="region of interest" description="Disordered" evidence="1">
    <location>
        <begin position="1216"/>
        <end position="1238"/>
    </location>
</feature>
<feature type="compositionally biased region" description="Polar residues" evidence="1">
    <location>
        <begin position="1093"/>
        <end position="1116"/>
    </location>
</feature>
<proteinExistence type="predicted"/>
<feature type="region of interest" description="Disordered" evidence="1">
    <location>
        <begin position="1369"/>
        <end position="1430"/>
    </location>
</feature>
<dbReference type="OrthoDB" id="3130671at2759"/>
<feature type="region of interest" description="Disordered" evidence="1">
    <location>
        <begin position="135"/>
        <end position="260"/>
    </location>
</feature>
<feature type="compositionally biased region" description="Low complexity" evidence="1">
    <location>
        <begin position="434"/>
        <end position="444"/>
    </location>
</feature>
<feature type="compositionally biased region" description="Low complexity" evidence="1">
    <location>
        <begin position="780"/>
        <end position="795"/>
    </location>
</feature>
<feature type="compositionally biased region" description="Basic and acidic residues" evidence="1">
    <location>
        <begin position="884"/>
        <end position="901"/>
    </location>
</feature>
<feature type="compositionally biased region" description="Basic and acidic residues" evidence="1">
    <location>
        <begin position="1386"/>
        <end position="1395"/>
    </location>
</feature>
<feature type="compositionally biased region" description="Low complexity" evidence="1">
    <location>
        <begin position="683"/>
        <end position="701"/>
    </location>
</feature>
<evidence type="ECO:0000256" key="1">
    <source>
        <dbReference type="SAM" id="MobiDB-lite"/>
    </source>
</evidence>
<dbReference type="RefSeq" id="XP_003026423.1">
    <property type="nucleotide sequence ID" value="XM_003026377.1"/>
</dbReference>
<feature type="compositionally biased region" description="Basic and acidic residues" evidence="1">
    <location>
        <begin position="245"/>
        <end position="260"/>
    </location>
</feature>
<feature type="compositionally biased region" description="Polar residues" evidence="1">
    <location>
        <begin position="1228"/>
        <end position="1238"/>
    </location>
</feature>
<feature type="region of interest" description="Disordered" evidence="1">
    <location>
        <begin position="407"/>
        <end position="505"/>
    </location>
</feature>
<feature type="region of interest" description="Disordered" evidence="1">
    <location>
        <begin position="2203"/>
        <end position="2226"/>
    </location>
</feature>
<dbReference type="HOGENOM" id="CLU_227646_0_0_1"/>
<feature type="compositionally biased region" description="Basic and acidic residues" evidence="1">
    <location>
        <begin position="407"/>
        <end position="419"/>
    </location>
</feature>
<feature type="region of interest" description="Disordered" evidence="1">
    <location>
        <begin position="1316"/>
        <end position="1350"/>
    </location>
</feature>
<feature type="compositionally biased region" description="Basic and acidic residues" evidence="1">
    <location>
        <begin position="156"/>
        <end position="166"/>
    </location>
</feature>
<feature type="compositionally biased region" description="Basic and acidic residues" evidence="1">
    <location>
        <begin position="738"/>
        <end position="751"/>
    </location>
</feature>
<accession>D8QKZ7</accession>
<name>D8QKZ7_SCHCM</name>
<feature type="compositionally biased region" description="Polar residues" evidence="1">
    <location>
        <begin position="353"/>
        <end position="386"/>
    </location>
</feature>
<feature type="compositionally biased region" description="Basic and acidic residues" evidence="1">
    <location>
        <begin position="1040"/>
        <end position="1051"/>
    </location>
</feature>
<feature type="compositionally biased region" description="Low complexity" evidence="1">
    <location>
        <begin position="491"/>
        <end position="503"/>
    </location>
</feature>
<dbReference type="OMA" id="NCMVTNA"/>
<dbReference type="Proteomes" id="UP000007431">
    <property type="component" value="Unassembled WGS sequence"/>
</dbReference>
<evidence type="ECO:0000313" key="3">
    <source>
        <dbReference type="Proteomes" id="UP000007431"/>
    </source>
</evidence>
<feature type="region of interest" description="Disordered" evidence="1">
    <location>
        <begin position="318"/>
        <end position="391"/>
    </location>
</feature>
<feature type="region of interest" description="Disordered" evidence="1">
    <location>
        <begin position="602"/>
        <end position="641"/>
    </location>
</feature>
<feature type="non-terminal residue" evidence="2">
    <location>
        <position position="2643"/>
    </location>
</feature>
<feature type="compositionally biased region" description="Polar residues" evidence="1">
    <location>
        <begin position="668"/>
        <end position="682"/>
    </location>
</feature>
<dbReference type="KEGG" id="scm:SCHCO_01164471"/>
<feature type="region of interest" description="Disordered" evidence="1">
    <location>
        <begin position="1010"/>
        <end position="1070"/>
    </location>
</feature>
<feature type="compositionally biased region" description="Polar residues" evidence="1">
    <location>
        <begin position="710"/>
        <end position="737"/>
    </location>
</feature>
<feature type="region of interest" description="Disordered" evidence="1">
    <location>
        <begin position="668"/>
        <end position="995"/>
    </location>
</feature>
<feature type="compositionally biased region" description="Low complexity" evidence="1">
    <location>
        <begin position="923"/>
        <end position="935"/>
    </location>
</feature>
<reference evidence="2 3" key="1">
    <citation type="journal article" date="2010" name="Nat. Biotechnol.">
        <title>Genome sequence of the model mushroom Schizophyllum commune.</title>
        <authorList>
            <person name="Ohm R.A."/>
            <person name="de Jong J.F."/>
            <person name="Lugones L.G."/>
            <person name="Aerts A."/>
            <person name="Kothe E."/>
            <person name="Stajich J.E."/>
            <person name="de Vries R.P."/>
            <person name="Record E."/>
            <person name="Levasseur A."/>
            <person name="Baker S.E."/>
            <person name="Bartholomew K.A."/>
            <person name="Coutinho P.M."/>
            <person name="Erdmann S."/>
            <person name="Fowler T.J."/>
            <person name="Gathman A.C."/>
            <person name="Lombard V."/>
            <person name="Henrissat B."/>
            <person name="Knabe N."/>
            <person name="Kuees U."/>
            <person name="Lilly W.W."/>
            <person name="Lindquist E."/>
            <person name="Lucas S."/>
            <person name="Magnuson J.K."/>
            <person name="Piumi F."/>
            <person name="Raudaskoski M."/>
            <person name="Salamov A."/>
            <person name="Schmutz J."/>
            <person name="Schwarze F.W.M.R."/>
            <person name="vanKuyk P.A."/>
            <person name="Horton J.S."/>
            <person name="Grigoriev I.V."/>
            <person name="Woesten H.A.B."/>
        </authorList>
    </citation>
    <scope>NUCLEOTIDE SEQUENCE [LARGE SCALE GENOMIC DNA]</scope>
    <source>
        <strain evidence="3">H4-8 / FGSC 9210</strain>
    </source>
</reference>
<feature type="region of interest" description="Disordered" evidence="1">
    <location>
        <begin position="2344"/>
        <end position="2399"/>
    </location>
</feature>
<feature type="compositionally biased region" description="Basic and acidic residues" evidence="1">
    <location>
        <begin position="208"/>
        <end position="217"/>
    </location>
</feature>
<feature type="compositionally biased region" description="Basic and acidic residues" evidence="1">
    <location>
        <begin position="1316"/>
        <end position="1329"/>
    </location>
</feature>
<dbReference type="GeneID" id="9593063"/>
<protein>
    <submittedName>
        <fullName evidence="2">Uncharacterized protein</fullName>
    </submittedName>
</protein>
<feature type="compositionally biased region" description="Polar residues" evidence="1">
    <location>
        <begin position="754"/>
        <end position="769"/>
    </location>
</feature>
<feature type="region of interest" description="Disordered" evidence="1">
    <location>
        <begin position="1085"/>
        <end position="1166"/>
    </location>
</feature>
<gene>
    <name evidence="2" type="ORF">SCHCODRAFT_114511</name>
</gene>
<dbReference type="InParanoid" id="D8QKZ7"/>
<evidence type="ECO:0000313" key="2">
    <source>
        <dbReference type="EMBL" id="EFI91520.1"/>
    </source>
</evidence>